<dbReference type="InterPro" id="IPR027417">
    <property type="entry name" value="P-loop_NTPase"/>
</dbReference>
<organism evidence="2 3">
    <name type="scientific">Klebsiella michiganensis</name>
    <dbReference type="NCBI Taxonomy" id="1134687"/>
    <lineage>
        <taxon>Bacteria</taxon>
        <taxon>Pseudomonadati</taxon>
        <taxon>Pseudomonadota</taxon>
        <taxon>Gammaproteobacteria</taxon>
        <taxon>Enterobacterales</taxon>
        <taxon>Enterobacteriaceae</taxon>
        <taxon>Klebsiella/Raoultella group</taxon>
        <taxon>Klebsiella</taxon>
    </lineage>
</organism>
<dbReference type="Pfam" id="PF00004">
    <property type="entry name" value="AAA"/>
    <property type="match status" value="1"/>
</dbReference>
<feature type="domain" description="ATPase AAA-type core" evidence="1">
    <location>
        <begin position="115"/>
        <end position="168"/>
    </location>
</feature>
<reference evidence="2 3" key="2">
    <citation type="submission" date="2018-01" db="EMBL/GenBank/DDBJ databases">
        <title>Genomic study of Klebsiella pneumoniae.</title>
        <authorList>
            <person name="Yang Y."/>
            <person name="Bicalho R."/>
        </authorList>
    </citation>
    <scope>NUCLEOTIDE SEQUENCE [LARGE SCALE GENOMIC DNA]</scope>
    <source>
        <strain evidence="2 3">A10</strain>
    </source>
</reference>
<protein>
    <submittedName>
        <fullName evidence="2">AAA family ATPase</fullName>
    </submittedName>
</protein>
<dbReference type="GO" id="GO:0005524">
    <property type="term" value="F:ATP binding"/>
    <property type="evidence" value="ECO:0007669"/>
    <property type="project" value="InterPro"/>
</dbReference>
<dbReference type="EMBL" id="PIDR01002442">
    <property type="protein sequence ID" value="PLO50771.1"/>
    <property type="molecule type" value="Genomic_DNA"/>
</dbReference>
<dbReference type="CDD" id="cd19481">
    <property type="entry name" value="RecA-like_protease"/>
    <property type="match status" value="1"/>
</dbReference>
<name>A0A2J5NB38_9ENTR</name>
<dbReference type="AlphaFoldDB" id="A0A2J5NB38"/>
<dbReference type="InterPro" id="IPR003959">
    <property type="entry name" value="ATPase_AAA_core"/>
</dbReference>
<gene>
    <name evidence="2" type="ORF">CWN49_38135</name>
</gene>
<evidence type="ECO:0000259" key="1">
    <source>
        <dbReference type="Pfam" id="PF00004"/>
    </source>
</evidence>
<proteinExistence type="predicted"/>
<evidence type="ECO:0000313" key="2">
    <source>
        <dbReference type="EMBL" id="PLO50771.1"/>
    </source>
</evidence>
<comment type="caution">
    <text evidence="2">The sequence shown here is derived from an EMBL/GenBank/DDBJ whole genome shotgun (WGS) entry which is preliminary data.</text>
</comment>
<feature type="non-terminal residue" evidence="2">
    <location>
        <position position="1"/>
    </location>
</feature>
<sequence>LIVRLVEASLAGKLEQVKIITNLLSSEMLSYDPESSKSLKKLVSGSLRSVAERVNPHPIKPVNGNSLFLANQDTDASIYELVLSQENESKIHQIIKEHANSKKLQTHGLSPIKTILFNGPPGVGKTLTAKWLAKKMNIPLRIVDLASVMSSLLGKTGNNIKSVFEDAANT</sequence>
<dbReference type="Gene3D" id="3.40.50.300">
    <property type="entry name" value="P-loop containing nucleotide triphosphate hydrolases"/>
    <property type="match status" value="1"/>
</dbReference>
<dbReference type="Proteomes" id="UP000234667">
    <property type="component" value="Unassembled WGS sequence"/>
</dbReference>
<accession>A0A2J5NB38</accession>
<dbReference type="GO" id="GO:0016887">
    <property type="term" value="F:ATP hydrolysis activity"/>
    <property type="evidence" value="ECO:0007669"/>
    <property type="project" value="InterPro"/>
</dbReference>
<feature type="non-terminal residue" evidence="2">
    <location>
        <position position="170"/>
    </location>
</feature>
<evidence type="ECO:0000313" key="3">
    <source>
        <dbReference type="Proteomes" id="UP000234667"/>
    </source>
</evidence>
<reference evidence="2 3" key="1">
    <citation type="submission" date="2017-11" db="EMBL/GenBank/DDBJ databases">
        <authorList>
            <person name="Han C.G."/>
        </authorList>
    </citation>
    <scope>NUCLEOTIDE SEQUENCE [LARGE SCALE GENOMIC DNA]</scope>
    <source>
        <strain evidence="2 3">A10</strain>
    </source>
</reference>
<dbReference type="SUPFAM" id="SSF52540">
    <property type="entry name" value="P-loop containing nucleoside triphosphate hydrolases"/>
    <property type="match status" value="1"/>
</dbReference>